<sequence>MGTHLVIKKASFRRAARSANWKALLSSNAILIWGRPLALRLIMYILLPSTARPSSTAAMEKDHTGFTFQAQ</sequence>
<organism evidence="1">
    <name type="scientific">Arundo donax</name>
    <name type="common">Giant reed</name>
    <name type="synonym">Donax arundinaceus</name>
    <dbReference type="NCBI Taxonomy" id="35708"/>
    <lineage>
        <taxon>Eukaryota</taxon>
        <taxon>Viridiplantae</taxon>
        <taxon>Streptophyta</taxon>
        <taxon>Embryophyta</taxon>
        <taxon>Tracheophyta</taxon>
        <taxon>Spermatophyta</taxon>
        <taxon>Magnoliopsida</taxon>
        <taxon>Liliopsida</taxon>
        <taxon>Poales</taxon>
        <taxon>Poaceae</taxon>
        <taxon>PACMAD clade</taxon>
        <taxon>Arundinoideae</taxon>
        <taxon>Arundineae</taxon>
        <taxon>Arundo</taxon>
    </lineage>
</organism>
<reference evidence="1" key="2">
    <citation type="journal article" date="2015" name="Data Brief">
        <title>Shoot transcriptome of the giant reed, Arundo donax.</title>
        <authorList>
            <person name="Barrero R.A."/>
            <person name="Guerrero F.D."/>
            <person name="Moolhuijzen P."/>
            <person name="Goolsby J.A."/>
            <person name="Tidwell J."/>
            <person name="Bellgard S.E."/>
            <person name="Bellgard M.I."/>
        </authorList>
    </citation>
    <scope>NUCLEOTIDE SEQUENCE</scope>
    <source>
        <tissue evidence="1">Shoot tissue taken approximately 20 cm above the soil surface</tissue>
    </source>
</reference>
<reference evidence="1" key="1">
    <citation type="submission" date="2014-09" db="EMBL/GenBank/DDBJ databases">
        <authorList>
            <person name="Magalhaes I.L.F."/>
            <person name="Oliveira U."/>
            <person name="Santos F.R."/>
            <person name="Vidigal T.H.D.A."/>
            <person name="Brescovit A.D."/>
            <person name="Santos A.J."/>
        </authorList>
    </citation>
    <scope>NUCLEOTIDE SEQUENCE</scope>
    <source>
        <tissue evidence="1">Shoot tissue taken approximately 20 cm above the soil surface</tissue>
    </source>
</reference>
<dbReference type="AlphaFoldDB" id="A0A0A8ZXU1"/>
<name>A0A0A8ZXU1_ARUDO</name>
<proteinExistence type="predicted"/>
<evidence type="ECO:0000313" key="1">
    <source>
        <dbReference type="EMBL" id="JAD43631.1"/>
    </source>
</evidence>
<protein>
    <submittedName>
        <fullName evidence="1">Uncharacterized protein</fullName>
    </submittedName>
</protein>
<accession>A0A0A8ZXU1</accession>
<dbReference type="EMBL" id="GBRH01254264">
    <property type="protein sequence ID" value="JAD43631.1"/>
    <property type="molecule type" value="Transcribed_RNA"/>
</dbReference>